<feature type="domain" description="DUF4350" evidence="3">
    <location>
        <begin position="58"/>
        <end position="239"/>
    </location>
</feature>
<protein>
    <submittedName>
        <fullName evidence="4">DUF4350 domain-containing protein</fullName>
    </submittedName>
</protein>
<evidence type="ECO:0000259" key="3">
    <source>
        <dbReference type="Pfam" id="PF14258"/>
    </source>
</evidence>
<organism evidence="4 5">
    <name type="scientific">Schaalia naturae</name>
    <dbReference type="NCBI Taxonomy" id="635203"/>
    <lineage>
        <taxon>Bacteria</taxon>
        <taxon>Bacillati</taxon>
        <taxon>Actinomycetota</taxon>
        <taxon>Actinomycetes</taxon>
        <taxon>Actinomycetales</taxon>
        <taxon>Actinomycetaceae</taxon>
        <taxon>Schaalia</taxon>
    </lineage>
</organism>
<keyword evidence="5" id="KW-1185">Reference proteome</keyword>
<evidence type="ECO:0000256" key="2">
    <source>
        <dbReference type="SAM" id="Phobius"/>
    </source>
</evidence>
<dbReference type="EMBL" id="JBHTEF010000001">
    <property type="protein sequence ID" value="MFC7580169.1"/>
    <property type="molecule type" value="Genomic_DNA"/>
</dbReference>
<evidence type="ECO:0000313" key="4">
    <source>
        <dbReference type="EMBL" id="MFC7580169.1"/>
    </source>
</evidence>
<gene>
    <name evidence="4" type="ORF">ACFQWG_02895</name>
</gene>
<feature type="region of interest" description="Disordered" evidence="1">
    <location>
        <begin position="134"/>
        <end position="165"/>
    </location>
</feature>
<sequence>MSAPTRPTVTASVVTPTLRARARLARPLIILVIVVLAVLGAGALLPRLGEDPRVLSPTSTMPDGAQALVRVMERRGIDVVSPDGPADALARAERPGTTLVVVFPARMQPDVAQALAGAPNLVLVGTEQSFGPVAGVSGLTPDAQGEQPPSGTSAEAGPGCSADSGQRAGSVTVGAYGVRADDTWQVCFPLGTATAAGAPALHAYAQKQSAGSFRAVIADSRLLRNSAVAEFGNAALAINAIARTPHVVWYIADYADSMTDVPTPTPAWMIPSLIVLGGAGLVAAMARGRRLGRLAPEDLPSAVPATETVVGRGRLLRRSRDQGHAALALRTATATRLAARLGVPPGSGADELRDALARAGIDPGRAQALLWGPPPTTDRALVDLADALSDLEEDLRHD</sequence>
<evidence type="ECO:0000313" key="5">
    <source>
        <dbReference type="Proteomes" id="UP001596527"/>
    </source>
</evidence>
<accession>A0ABW2SJ68</accession>
<dbReference type="InterPro" id="IPR025646">
    <property type="entry name" value="DUF4350"/>
</dbReference>
<keyword evidence="2" id="KW-1133">Transmembrane helix</keyword>
<evidence type="ECO:0000256" key="1">
    <source>
        <dbReference type="SAM" id="MobiDB-lite"/>
    </source>
</evidence>
<feature type="transmembrane region" description="Helical" evidence="2">
    <location>
        <begin position="28"/>
        <end position="49"/>
    </location>
</feature>
<dbReference type="Proteomes" id="UP001596527">
    <property type="component" value="Unassembled WGS sequence"/>
</dbReference>
<reference evidence="5" key="1">
    <citation type="journal article" date="2019" name="Int. J. Syst. Evol. Microbiol.">
        <title>The Global Catalogue of Microorganisms (GCM) 10K type strain sequencing project: providing services to taxonomists for standard genome sequencing and annotation.</title>
        <authorList>
            <consortium name="The Broad Institute Genomics Platform"/>
            <consortium name="The Broad Institute Genome Sequencing Center for Infectious Disease"/>
            <person name="Wu L."/>
            <person name="Ma J."/>
        </authorList>
    </citation>
    <scope>NUCLEOTIDE SEQUENCE [LARGE SCALE GENOMIC DNA]</scope>
    <source>
        <strain evidence="5">CCUG 56698</strain>
    </source>
</reference>
<comment type="caution">
    <text evidence="4">The sequence shown here is derived from an EMBL/GenBank/DDBJ whole genome shotgun (WGS) entry which is preliminary data.</text>
</comment>
<proteinExistence type="predicted"/>
<dbReference type="Pfam" id="PF14258">
    <property type="entry name" value="DUF4350"/>
    <property type="match status" value="1"/>
</dbReference>
<dbReference type="RefSeq" id="WP_380971927.1">
    <property type="nucleotide sequence ID" value="NZ_JBHTEF010000001.1"/>
</dbReference>
<name>A0ABW2SJ68_9ACTO</name>
<keyword evidence="2" id="KW-0812">Transmembrane</keyword>
<keyword evidence="2" id="KW-0472">Membrane</keyword>